<evidence type="ECO:0000313" key="1">
    <source>
        <dbReference type="EMBL" id="MEK8032122.1"/>
    </source>
</evidence>
<sequence length="68" mass="7216">MSQPSTLRFAAHESTVRRVAAGLALALSLGLMAGLDHVADRQYDEAWLAQSDNAPTQVVVITAKRPAA</sequence>
<name>A0ABU9BQ84_9BURK</name>
<proteinExistence type="predicted"/>
<comment type="caution">
    <text evidence="1">The sequence shown here is derived from an EMBL/GenBank/DDBJ whole genome shotgun (WGS) entry which is preliminary data.</text>
</comment>
<dbReference type="RefSeq" id="WP_341426536.1">
    <property type="nucleotide sequence ID" value="NZ_JBBUTG010000009.1"/>
</dbReference>
<keyword evidence="2" id="KW-1185">Reference proteome</keyword>
<evidence type="ECO:0000313" key="2">
    <source>
        <dbReference type="Proteomes" id="UP001371218"/>
    </source>
</evidence>
<gene>
    <name evidence="1" type="ORF">AACH06_14945</name>
</gene>
<dbReference type="Proteomes" id="UP001371218">
    <property type="component" value="Unassembled WGS sequence"/>
</dbReference>
<protein>
    <submittedName>
        <fullName evidence="1">Uncharacterized protein</fullName>
    </submittedName>
</protein>
<reference evidence="1 2" key="1">
    <citation type="submission" date="2024-04" db="EMBL/GenBank/DDBJ databases">
        <title>Novel species of the genus Ideonella isolated from streams.</title>
        <authorList>
            <person name="Lu H."/>
        </authorList>
    </citation>
    <scope>NUCLEOTIDE SEQUENCE [LARGE SCALE GENOMIC DNA]</scope>
    <source>
        <strain evidence="1 2">DXS29W</strain>
    </source>
</reference>
<organism evidence="1 2">
    <name type="scientific">Ideonella lacteola</name>
    <dbReference type="NCBI Taxonomy" id="2984193"/>
    <lineage>
        <taxon>Bacteria</taxon>
        <taxon>Pseudomonadati</taxon>
        <taxon>Pseudomonadota</taxon>
        <taxon>Betaproteobacteria</taxon>
        <taxon>Burkholderiales</taxon>
        <taxon>Sphaerotilaceae</taxon>
        <taxon>Ideonella</taxon>
    </lineage>
</organism>
<accession>A0ABU9BQ84</accession>
<dbReference type="EMBL" id="JBBUTG010000009">
    <property type="protein sequence ID" value="MEK8032122.1"/>
    <property type="molecule type" value="Genomic_DNA"/>
</dbReference>